<proteinExistence type="predicted"/>
<dbReference type="STRING" id="695850.A0A067D2S9"/>
<dbReference type="GeneID" id="24124703"/>
<evidence type="ECO:0000313" key="1">
    <source>
        <dbReference type="EMBL" id="KDO33332.1"/>
    </source>
</evidence>
<dbReference type="PANTHER" id="PTHR23317:SF76">
    <property type="entry name" value="LD20667P"/>
    <property type="match status" value="1"/>
</dbReference>
<dbReference type="VEuPathDB" id="FungiDB:SPRG_02140"/>
<sequence>MDVSFAVEAGSVEVATIPRKVWRQPPPSARAPAIPDFSQPWRVLRAKKASERGTLRVDTEASAPDASKDLLHWYEPNFAPSAPLFSSEMHEPACFRDATAIDGATAFKVTCNLAFGLGNVEPISCRLTLFDVSLGCRVSEDYCFDANAPPTLNMALGNVRSALFYAMPNQYTQNLYLVLRASKVLQGDGEIATAPYCQPEKFACDAEQSKLIEKAAEASARLGKVHQSLAWGAISVSEGTRHMVLYRQKASMSDDQRLAVLVDASKGTYKCV</sequence>
<dbReference type="KEGG" id="spar:SPRG_02140"/>
<dbReference type="EMBL" id="KK583193">
    <property type="protein sequence ID" value="KDO33332.1"/>
    <property type="molecule type" value="Genomic_DNA"/>
</dbReference>
<reference evidence="1 2" key="1">
    <citation type="journal article" date="2013" name="PLoS Genet.">
        <title>Distinctive expansion of potential virulence genes in the genome of the oomycete fish pathogen Saprolegnia parasitica.</title>
        <authorList>
            <person name="Jiang R.H."/>
            <person name="de Bruijn I."/>
            <person name="Haas B.J."/>
            <person name="Belmonte R."/>
            <person name="Lobach L."/>
            <person name="Christie J."/>
            <person name="van den Ackerveken G."/>
            <person name="Bottin A."/>
            <person name="Bulone V."/>
            <person name="Diaz-Moreno S.M."/>
            <person name="Dumas B."/>
            <person name="Fan L."/>
            <person name="Gaulin E."/>
            <person name="Govers F."/>
            <person name="Grenville-Briggs L.J."/>
            <person name="Horner N.R."/>
            <person name="Levin J.Z."/>
            <person name="Mammella M."/>
            <person name="Meijer H.J."/>
            <person name="Morris P."/>
            <person name="Nusbaum C."/>
            <person name="Oome S."/>
            <person name="Phillips A.J."/>
            <person name="van Rooyen D."/>
            <person name="Rzeszutek E."/>
            <person name="Saraiva M."/>
            <person name="Secombes C.J."/>
            <person name="Seidl M.F."/>
            <person name="Snel B."/>
            <person name="Stassen J.H."/>
            <person name="Sykes S."/>
            <person name="Tripathy S."/>
            <person name="van den Berg H."/>
            <person name="Vega-Arreguin J.C."/>
            <person name="Wawra S."/>
            <person name="Young S.K."/>
            <person name="Zeng Q."/>
            <person name="Dieguez-Uribeondo J."/>
            <person name="Russ C."/>
            <person name="Tyler B.M."/>
            <person name="van West P."/>
        </authorList>
    </citation>
    <scope>NUCLEOTIDE SEQUENCE [LARGE SCALE GENOMIC DNA]</scope>
    <source>
        <strain evidence="1 2">CBS 223.65</strain>
    </source>
</reference>
<dbReference type="RefSeq" id="XP_012196081.1">
    <property type="nucleotide sequence ID" value="XM_012340691.1"/>
</dbReference>
<dbReference type="GO" id="GO:0007264">
    <property type="term" value="P:small GTPase-mediated signal transduction"/>
    <property type="evidence" value="ECO:0007669"/>
    <property type="project" value="InterPro"/>
</dbReference>
<keyword evidence="2" id="KW-1185">Reference proteome</keyword>
<organism evidence="1 2">
    <name type="scientific">Saprolegnia parasitica (strain CBS 223.65)</name>
    <dbReference type="NCBI Taxonomy" id="695850"/>
    <lineage>
        <taxon>Eukaryota</taxon>
        <taxon>Sar</taxon>
        <taxon>Stramenopiles</taxon>
        <taxon>Oomycota</taxon>
        <taxon>Saprolegniomycetes</taxon>
        <taxon>Saprolegniales</taxon>
        <taxon>Saprolegniaceae</taxon>
        <taxon>Saprolegnia</taxon>
    </lineage>
</organism>
<dbReference type="Proteomes" id="UP000030745">
    <property type="component" value="Unassembled WGS sequence"/>
</dbReference>
<dbReference type="InterPro" id="IPR026791">
    <property type="entry name" value="DOCK"/>
</dbReference>
<gene>
    <name evidence="1" type="ORF">SPRG_02140</name>
</gene>
<dbReference type="AlphaFoldDB" id="A0A067D2S9"/>
<dbReference type="OrthoDB" id="47328at2759"/>
<accession>A0A067D2S9</accession>
<protein>
    <submittedName>
        <fullName evidence="1">Uncharacterized protein</fullName>
    </submittedName>
</protein>
<evidence type="ECO:0000313" key="2">
    <source>
        <dbReference type="Proteomes" id="UP000030745"/>
    </source>
</evidence>
<dbReference type="GO" id="GO:0005085">
    <property type="term" value="F:guanyl-nucleotide exchange factor activity"/>
    <property type="evidence" value="ECO:0007669"/>
    <property type="project" value="InterPro"/>
</dbReference>
<dbReference type="PANTHER" id="PTHR23317">
    <property type="entry name" value="DEDICATOR OF CYTOKINESIS DOCK"/>
    <property type="match status" value="1"/>
</dbReference>
<name>A0A067D2S9_SAPPC</name>